<dbReference type="AlphaFoldDB" id="A0A383DYX2"/>
<feature type="domain" description="J" evidence="3">
    <location>
        <begin position="3"/>
        <end position="65"/>
    </location>
</feature>
<dbReference type="InterPro" id="IPR036869">
    <property type="entry name" value="J_dom_sf"/>
</dbReference>
<dbReference type="GO" id="GO:0036503">
    <property type="term" value="P:ERAD pathway"/>
    <property type="evidence" value="ECO:0007669"/>
    <property type="project" value="TreeGrafter"/>
</dbReference>
<dbReference type="PANTHER" id="PTHR44360:SF1">
    <property type="entry name" value="DNAJ HOMOLOG SUBFAMILY B MEMBER 9"/>
    <property type="match status" value="1"/>
</dbReference>
<dbReference type="Gene3D" id="1.10.287.110">
    <property type="entry name" value="DnaJ domain"/>
    <property type="match status" value="1"/>
</dbReference>
<dbReference type="GO" id="GO:0051087">
    <property type="term" value="F:protein-folding chaperone binding"/>
    <property type="evidence" value="ECO:0007669"/>
    <property type="project" value="TreeGrafter"/>
</dbReference>
<reference evidence="4" key="1">
    <citation type="submission" date="2018-05" db="EMBL/GenBank/DDBJ databases">
        <authorList>
            <person name="Lanie J.A."/>
            <person name="Ng W.-L."/>
            <person name="Kazmierczak K.M."/>
            <person name="Andrzejewski T.M."/>
            <person name="Davidsen T.M."/>
            <person name="Wayne K.J."/>
            <person name="Tettelin H."/>
            <person name="Glass J.I."/>
            <person name="Rusch D."/>
            <person name="Podicherti R."/>
            <person name="Tsui H.-C.T."/>
            <person name="Winkler M.E."/>
        </authorList>
    </citation>
    <scope>NUCLEOTIDE SEQUENCE</scope>
</reference>
<evidence type="ECO:0000256" key="1">
    <source>
        <dbReference type="ARBA" id="ARBA00023186"/>
    </source>
</evidence>
<dbReference type="GO" id="GO:0005783">
    <property type="term" value="C:endoplasmic reticulum"/>
    <property type="evidence" value="ECO:0007669"/>
    <property type="project" value="TreeGrafter"/>
</dbReference>
<dbReference type="Pfam" id="PF00226">
    <property type="entry name" value="DnaJ"/>
    <property type="match status" value="1"/>
</dbReference>
<proteinExistence type="predicted"/>
<dbReference type="EMBL" id="UINC01221155">
    <property type="protein sequence ID" value="SVE49365.1"/>
    <property type="molecule type" value="Genomic_DNA"/>
</dbReference>
<dbReference type="PROSITE" id="PS50076">
    <property type="entry name" value="DNAJ_2"/>
    <property type="match status" value="1"/>
</dbReference>
<protein>
    <recommendedName>
        <fullName evidence="3">J domain-containing protein</fullName>
    </recommendedName>
</protein>
<dbReference type="InterPro" id="IPR001623">
    <property type="entry name" value="DnaJ_domain"/>
</dbReference>
<dbReference type="InterPro" id="IPR051948">
    <property type="entry name" value="Hsp70_co-chaperone_J-domain"/>
</dbReference>
<dbReference type="PRINTS" id="PR00625">
    <property type="entry name" value="JDOMAIN"/>
</dbReference>
<dbReference type="PANTHER" id="PTHR44360">
    <property type="entry name" value="DNAJ HOMOLOG SUBFAMILY B MEMBER 9"/>
    <property type="match status" value="1"/>
</dbReference>
<dbReference type="SUPFAM" id="SSF46565">
    <property type="entry name" value="Chaperone J-domain"/>
    <property type="match status" value="1"/>
</dbReference>
<feature type="non-terminal residue" evidence="4">
    <location>
        <position position="97"/>
    </location>
</feature>
<gene>
    <name evidence="4" type="ORF">METZ01_LOCUS502219</name>
</gene>
<name>A0A383DYX2_9ZZZZ</name>
<evidence type="ECO:0000256" key="2">
    <source>
        <dbReference type="SAM" id="MobiDB-lite"/>
    </source>
</evidence>
<feature type="region of interest" description="Disordered" evidence="2">
    <location>
        <begin position="55"/>
        <end position="78"/>
    </location>
</feature>
<sequence>MSDPWTILGVDKNATDSDIKTAYRKLAQKHHPDRDGGSDDRFKEVNDAYQNIKDQDARHTWEASQVDPRQGFNPFVNRGDPFGNLHEIFRGGFGFHQ</sequence>
<organism evidence="4">
    <name type="scientific">marine metagenome</name>
    <dbReference type="NCBI Taxonomy" id="408172"/>
    <lineage>
        <taxon>unclassified sequences</taxon>
        <taxon>metagenomes</taxon>
        <taxon>ecological metagenomes</taxon>
    </lineage>
</organism>
<keyword evidence="1" id="KW-0143">Chaperone</keyword>
<accession>A0A383DYX2</accession>
<dbReference type="SMART" id="SM00271">
    <property type="entry name" value="DnaJ"/>
    <property type="match status" value="1"/>
</dbReference>
<dbReference type="GO" id="GO:0051787">
    <property type="term" value="F:misfolded protein binding"/>
    <property type="evidence" value="ECO:0007669"/>
    <property type="project" value="TreeGrafter"/>
</dbReference>
<evidence type="ECO:0000313" key="4">
    <source>
        <dbReference type="EMBL" id="SVE49365.1"/>
    </source>
</evidence>
<evidence type="ECO:0000259" key="3">
    <source>
        <dbReference type="PROSITE" id="PS50076"/>
    </source>
</evidence>
<dbReference type="CDD" id="cd06257">
    <property type="entry name" value="DnaJ"/>
    <property type="match status" value="1"/>
</dbReference>